<reference evidence="7 8" key="1">
    <citation type="journal article" date="2021" name="Nat. Commun.">
        <title>Genetic determinants of endophytism in the Arabidopsis root mycobiome.</title>
        <authorList>
            <person name="Mesny F."/>
            <person name="Miyauchi S."/>
            <person name="Thiergart T."/>
            <person name="Pickel B."/>
            <person name="Atanasova L."/>
            <person name="Karlsson M."/>
            <person name="Huettel B."/>
            <person name="Barry K.W."/>
            <person name="Haridas S."/>
            <person name="Chen C."/>
            <person name="Bauer D."/>
            <person name="Andreopoulos W."/>
            <person name="Pangilinan J."/>
            <person name="LaButti K."/>
            <person name="Riley R."/>
            <person name="Lipzen A."/>
            <person name="Clum A."/>
            <person name="Drula E."/>
            <person name="Henrissat B."/>
            <person name="Kohler A."/>
            <person name="Grigoriev I.V."/>
            <person name="Martin F.M."/>
            <person name="Hacquard S."/>
        </authorList>
    </citation>
    <scope>NUCLEOTIDE SEQUENCE [LARGE SCALE GENOMIC DNA]</scope>
    <source>
        <strain evidence="7 8">MPI-CAGE-CH-0241</strain>
    </source>
</reference>
<accession>A0A9P8VQL2</accession>
<dbReference type="GO" id="GO:0006351">
    <property type="term" value="P:DNA-templated transcription"/>
    <property type="evidence" value="ECO:0007669"/>
    <property type="project" value="InterPro"/>
</dbReference>
<keyword evidence="5" id="KW-0539">Nucleus</keyword>
<evidence type="ECO:0000256" key="1">
    <source>
        <dbReference type="ARBA" id="ARBA00022833"/>
    </source>
</evidence>
<dbReference type="PANTHER" id="PTHR47171">
    <property type="entry name" value="FARA-RELATED"/>
    <property type="match status" value="1"/>
</dbReference>
<gene>
    <name evidence="7" type="ORF">B0T10DRAFT_467606</name>
</gene>
<proteinExistence type="predicted"/>
<keyword evidence="2" id="KW-0805">Transcription regulation</keyword>
<sequence>MSLWRAGALLQKDTRDLLGAVVSLARTKALHRTPSSQDPSEKMQALRKRLWWSVYIREHQCAAALGLPNRVRDEDCDVETLHEADFNHAFDASTSPSQARESIASIVGMAELSRMLGCITYRDYLPSKHLTHAEKRGNEGSSHFLEDEPACRHAASC</sequence>
<dbReference type="InterPro" id="IPR007219">
    <property type="entry name" value="XnlR_reg_dom"/>
</dbReference>
<evidence type="ECO:0000259" key="6">
    <source>
        <dbReference type="Pfam" id="PF04082"/>
    </source>
</evidence>
<evidence type="ECO:0000313" key="8">
    <source>
        <dbReference type="Proteomes" id="UP000777438"/>
    </source>
</evidence>
<dbReference type="GO" id="GO:0008270">
    <property type="term" value="F:zinc ion binding"/>
    <property type="evidence" value="ECO:0007669"/>
    <property type="project" value="InterPro"/>
</dbReference>
<dbReference type="OrthoDB" id="5121955at2759"/>
<dbReference type="CDD" id="cd12148">
    <property type="entry name" value="fungal_TF_MHR"/>
    <property type="match status" value="1"/>
</dbReference>
<keyword evidence="8" id="KW-1185">Reference proteome</keyword>
<dbReference type="Pfam" id="PF04082">
    <property type="entry name" value="Fungal_trans"/>
    <property type="match status" value="1"/>
</dbReference>
<evidence type="ECO:0000256" key="5">
    <source>
        <dbReference type="ARBA" id="ARBA00023242"/>
    </source>
</evidence>
<feature type="domain" description="Xylanolytic transcriptional activator regulatory" evidence="6">
    <location>
        <begin position="16"/>
        <end position="124"/>
    </location>
</feature>
<keyword evidence="4" id="KW-0804">Transcription</keyword>
<dbReference type="Proteomes" id="UP000777438">
    <property type="component" value="Unassembled WGS sequence"/>
</dbReference>
<evidence type="ECO:0000256" key="2">
    <source>
        <dbReference type="ARBA" id="ARBA00023015"/>
    </source>
</evidence>
<dbReference type="AlphaFoldDB" id="A0A9P8VQL2"/>
<comment type="caution">
    <text evidence="7">The sequence shown here is derived from an EMBL/GenBank/DDBJ whole genome shotgun (WGS) entry which is preliminary data.</text>
</comment>
<keyword evidence="3" id="KW-0238">DNA-binding</keyword>
<dbReference type="InterPro" id="IPR052073">
    <property type="entry name" value="Amide_Lactam_Regulators"/>
</dbReference>
<dbReference type="PANTHER" id="PTHR47171:SF1">
    <property type="entry name" value="ZN(II)2CYS6 TRANSCRIPTION FACTOR (EUROFUNG)"/>
    <property type="match status" value="1"/>
</dbReference>
<organism evidence="7 8">
    <name type="scientific">Thelonectria olida</name>
    <dbReference type="NCBI Taxonomy" id="1576542"/>
    <lineage>
        <taxon>Eukaryota</taxon>
        <taxon>Fungi</taxon>
        <taxon>Dikarya</taxon>
        <taxon>Ascomycota</taxon>
        <taxon>Pezizomycotina</taxon>
        <taxon>Sordariomycetes</taxon>
        <taxon>Hypocreomycetidae</taxon>
        <taxon>Hypocreales</taxon>
        <taxon>Nectriaceae</taxon>
        <taxon>Thelonectria</taxon>
    </lineage>
</organism>
<dbReference type="EMBL" id="JAGPYM010000087">
    <property type="protein sequence ID" value="KAH6867854.1"/>
    <property type="molecule type" value="Genomic_DNA"/>
</dbReference>
<evidence type="ECO:0000256" key="3">
    <source>
        <dbReference type="ARBA" id="ARBA00023125"/>
    </source>
</evidence>
<dbReference type="GO" id="GO:0003677">
    <property type="term" value="F:DNA binding"/>
    <property type="evidence" value="ECO:0007669"/>
    <property type="project" value="UniProtKB-KW"/>
</dbReference>
<evidence type="ECO:0000313" key="7">
    <source>
        <dbReference type="EMBL" id="KAH6867854.1"/>
    </source>
</evidence>
<protein>
    <recommendedName>
        <fullName evidence="6">Xylanolytic transcriptional activator regulatory domain-containing protein</fullName>
    </recommendedName>
</protein>
<name>A0A9P8VQL2_9HYPO</name>
<evidence type="ECO:0000256" key="4">
    <source>
        <dbReference type="ARBA" id="ARBA00023163"/>
    </source>
</evidence>
<keyword evidence="1" id="KW-0862">Zinc</keyword>